<dbReference type="EMBL" id="JARJCW010000006">
    <property type="protein sequence ID" value="KAJ7223582.1"/>
    <property type="molecule type" value="Genomic_DNA"/>
</dbReference>
<reference evidence="1" key="1">
    <citation type="submission" date="2023-03" db="EMBL/GenBank/DDBJ databases">
        <title>Massive genome expansion in bonnet fungi (Mycena s.s.) driven by repeated elements and novel gene families across ecological guilds.</title>
        <authorList>
            <consortium name="Lawrence Berkeley National Laboratory"/>
            <person name="Harder C.B."/>
            <person name="Miyauchi S."/>
            <person name="Viragh M."/>
            <person name="Kuo A."/>
            <person name="Thoen E."/>
            <person name="Andreopoulos B."/>
            <person name="Lu D."/>
            <person name="Skrede I."/>
            <person name="Drula E."/>
            <person name="Henrissat B."/>
            <person name="Morin E."/>
            <person name="Kohler A."/>
            <person name="Barry K."/>
            <person name="LaButti K."/>
            <person name="Morin E."/>
            <person name="Salamov A."/>
            <person name="Lipzen A."/>
            <person name="Mereny Z."/>
            <person name="Hegedus B."/>
            <person name="Baldrian P."/>
            <person name="Stursova M."/>
            <person name="Weitz H."/>
            <person name="Taylor A."/>
            <person name="Grigoriev I.V."/>
            <person name="Nagy L.G."/>
            <person name="Martin F."/>
            <person name="Kauserud H."/>
        </authorList>
    </citation>
    <scope>NUCLEOTIDE SEQUENCE</scope>
    <source>
        <strain evidence="1">9144</strain>
    </source>
</reference>
<evidence type="ECO:0000313" key="1">
    <source>
        <dbReference type="EMBL" id="KAJ7223582.1"/>
    </source>
</evidence>
<comment type="caution">
    <text evidence="1">The sequence shown here is derived from an EMBL/GenBank/DDBJ whole genome shotgun (WGS) entry which is preliminary data.</text>
</comment>
<sequence length="583" mass="65405">IRERLDLLTRVADLFGIDDFSFSSYASAITRLSARDCESRRSLTRFTLVERQLQDHLAAMAHEERLIESWIERLAAEQITGESTSAVESKREALLKKAKEQRKILEATVTDPPDVTFADLAALQAANARRAAAIKAKRAQVKAFKGLPPVRSLYSIYEESFSELSWAQNLDLARQQLKAARATQMELIQARERILVKMADGSLHRDIAPPREDVRPVDLATLYSASPVAQGLQVIVGTMSFLGNCSAKNMTRMEVATPAFRQVPADQLGILPVPSQTYVINLRHRQDRYEDMERLRMRLGVRWSYVVAEASDSPLVGRIMAQVRSIREERLGTEMDKFLSNTTFNLPFQWPPSSESDTSASAFEDAHLPPVSAAVPESEPLTCATENLTLWSYYPSIPEYRILSHSRIACWHSHLSAIRSALGHAPEKATLILEDDVDMEADIKARLLSVWGLLPPDWDMVFLGHCWSNESYYPAMATERGRGRMLAFTSHIHPSRAPLCTHAYALSPAGARRLVWHLTFPLFAYSRAIDHAFAWLIQSGRLKSYSIVPSVVVQRKMGKSDVMEGKGSAWRDTLVRGVLADDT</sequence>
<accession>A0AAD7E2A9</accession>
<dbReference type="AlphaFoldDB" id="A0AAD7E2A9"/>
<dbReference type="Proteomes" id="UP001219525">
    <property type="component" value="Unassembled WGS sequence"/>
</dbReference>
<gene>
    <name evidence="1" type="ORF">GGX14DRAFT_352107</name>
</gene>
<evidence type="ECO:0008006" key="3">
    <source>
        <dbReference type="Google" id="ProtNLM"/>
    </source>
</evidence>
<keyword evidence="2" id="KW-1185">Reference proteome</keyword>
<feature type="non-terminal residue" evidence="1">
    <location>
        <position position="583"/>
    </location>
</feature>
<organism evidence="1 2">
    <name type="scientific">Mycena pura</name>
    <dbReference type="NCBI Taxonomy" id="153505"/>
    <lineage>
        <taxon>Eukaryota</taxon>
        <taxon>Fungi</taxon>
        <taxon>Dikarya</taxon>
        <taxon>Basidiomycota</taxon>
        <taxon>Agaricomycotina</taxon>
        <taxon>Agaricomycetes</taxon>
        <taxon>Agaricomycetidae</taxon>
        <taxon>Agaricales</taxon>
        <taxon>Marasmiineae</taxon>
        <taxon>Mycenaceae</taxon>
        <taxon>Mycena</taxon>
    </lineage>
</organism>
<protein>
    <recommendedName>
        <fullName evidence="3">Glycosyltransferase family 25 protein</fullName>
    </recommendedName>
</protein>
<evidence type="ECO:0000313" key="2">
    <source>
        <dbReference type="Proteomes" id="UP001219525"/>
    </source>
</evidence>
<proteinExistence type="predicted"/>
<name>A0AAD7E2A9_9AGAR</name>